<feature type="region of interest" description="Disordered" evidence="2">
    <location>
        <begin position="407"/>
        <end position="429"/>
    </location>
</feature>
<gene>
    <name evidence="5" type="ORF">SAMN05192579_108147</name>
</gene>
<evidence type="ECO:0000256" key="2">
    <source>
        <dbReference type="SAM" id="MobiDB-lite"/>
    </source>
</evidence>
<dbReference type="InterPro" id="IPR018392">
    <property type="entry name" value="LysM"/>
</dbReference>
<dbReference type="RefSeq" id="WP_092703830.1">
    <property type="nucleotide sequence ID" value="NZ_FOSR01000008.1"/>
</dbReference>
<dbReference type="PANTHER" id="PTHR30570:SF1">
    <property type="entry name" value="PHOSPHATE-BINDING PROTEIN PSTS"/>
    <property type="match status" value="1"/>
</dbReference>
<keyword evidence="6" id="KW-1185">Reference proteome</keyword>
<dbReference type="Pfam" id="PF01476">
    <property type="entry name" value="LysM"/>
    <property type="match status" value="1"/>
</dbReference>
<protein>
    <submittedName>
        <fullName evidence="5">Phosphate transport system substrate-binding protein</fullName>
    </submittedName>
</protein>
<accession>A0A1I4D9B7</accession>
<feature type="region of interest" description="Disordered" evidence="2">
    <location>
        <begin position="295"/>
        <end position="322"/>
    </location>
</feature>
<dbReference type="AlphaFoldDB" id="A0A1I4D9B7"/>
<dbReference type="PANTHER" id="PTHR30570">
    <property type="entry name" value="PERIPLASMIC PHOSPHATE BINDING COMPONENT OF PHOSPHATE ABC TRANSPORTER"/>
    <property type="match status" value="1"/>
</dbReference>
<evidence type="ECO:0000256" key="1">
    <source>
        <dbReference type="ARBA" id="ARBA00022729"/>
    </source>
</evidence>
<dbReference type="Proteomes" id="UP000198725">
    <property type="component" value="Unassembled WGS sequence"/>
</dbReference>
<dbReference type="Gene3D" id="3.40.190.10">
    <property type="entry name" value="Periplasmic binding protein-like II"/>
    <property type="match status" value="2"/>
</dbReference>
<dbReference type="SUPFAM" id="SSF53850">
    <property type="entry name" value="Periplasmic binding protein-like II"/>
    <property type="match status" value="1"/>
</dbReference>
<dbReference type="Pfam" id="PF12849">
    <property type="entry name" value="PBP_like_2"/>
    <property type="match status" value="1"/>
</dbReference>
<dbReference type="SMART" id="SM00257">
    <property type="entry name" value="LysM"/>
    <property type="match status" value="1"/>
</dbReference>
<evidence type="ECO:0000313" key="5">
    <source>
        <dbReference type="EMBL" id="SFK89705.1"/>
    </source>
</evidence>
<organism evidence="5 6">
    <name type="scientific">Rhodanobacter glycinis</name>
    <dbReference type="NCBI Taxonomy" id="582702"/>
    <lineage>
        <taxon>Bacteria</taxon>
        <taxon>Pseudomonadati</taxon>
        <taxon>Pseudomonadota</taxon>
        <taxon>Gammaproteobacteria</taxon>
        <taxon>Lysobacterales</taxon>
        <taxon>Rhodanobacteraceae</taxon>
        <taxon>Rhodanobacter</taxon>
    </lineage>
</organism>
<reference evidence="6" key="1">
    <citation type="submission" date="2016-10" db="EMBL/GenBank/DDBJ databases">
        <authorList>
            <person name="Varghese N."/>
            <person name="Submissions S."/>
        </authorList>
    </citation>
    <scope>NUCLEOTIDE SEQUENCE [LARGE SCALE GENOMIC DNA]</scope>
    <source>
        <strain evidence="6">MO64</strain>
    </source>
</reference>
<feature type="domain" description="LysM" evidence="4">
    <location>
        <begin position="432"/>
        <end position="475"/>
    </location>
</feature>
<dbReference type="InterPro" id="IPR024370">
    <property type="entry name" value="PBP_domain"/>
</dbReference>
<keyword evidence="1 3" id="KW-0732">Signal</keyword>
<feature type="chain" id="PRO_5011498907" evidence="3">
    <location>
        <begin position="25"/>
        <end position="478"/>
    </location>
</feature>
<dbReference type="Gene3D" id="3.10.350.10">
    <property type="entry name" value="LysM domain"/>
    <property type="match status" value="1"/>
</dbReference>
<evidence type="ECO:0000256" key="3">
    <source>
        <dbReference type="SAM" id="SignalP"/>
    </source>
</evidence>
<name>A0A1I4D9B7_9GAMM</name>
<dbReference type="CDD" id="cd00118">
    <property type="entry name" value="LysM"/>
    <property type="match status" value="1"/>
</dbReference>
<dbReference type="EMBL" id="FOSR01000008">
    <property type="protein sequence ID" value="SFK89705.1"/>
    <property type="molecule type" value="Genomic_DNA"/>
</dbReference>
<feature type="signal peptide" evidence="3">
    <location>
        <begin position="1"/>
        <end position="24"/>
    </location>
</feature>
<proteinExistence type="predicted"/>
<sequence>MSVRSTRLLPAALLCACIATTAFAASQTLTWSGDIVTAHGVVEGMAKAWQQSGHGKLVGHPFNTAAGIDAVNNGSADLAGSVRGSDGSAEDRGLTFTPVAWDGLVMITSANNPVDSLTLKQLHDIYYGKIHNWSEVGGPNAPINVYAVASPGDGVEFSLRKLLFGRGNQPVAAPRLYLTTTSLEQGIALDPHSLGATTLSSVEGNRKVKMLHIDGSTPTVANVASGRYPLYTPIYLVTHADSPNAAQAKSFIDFTESAKGQAVLRKHHLLPYQDGTVLASMDSARRSRILAEVGARRVPTAPSQSTTPISAPGATYASRVASAPTSQRTLAAREALAERNARRDALATAAAAKTASKTASTPKLADVHSSVVAAPEPSGLKGVRSDAVTVADTGSRGSDFARVRSDSYVSRDRPTSTHTRTHERATASVHVPTHKVAPGETLYSIAHKHHLDVAQIRDWNHLAGNTVHAGQVLRLSAR</sequence>
<dbReference type="SUPFAM" id="SSF54106">
    <property type="entry name" value="LysM domain"/>
    <property type="match status" value="1"/>
</dbReference>
<feature type="compositionally biased region" description="Basic and acidic residues" evidence="2">
    <location>
        <begin position="407"/>
        <end position="425"/>
    </location>
</feature>
<dbReference type="PROSITE" id="PS51782">
    <property type="entry name" value="LYSM"/>
    <property type="match status" value="1"/>
</dbReference>
<evidence type="ECO:0000313" key="6">
    <source>
        <dbReference type="Proteomes" id="UP000198725"/>
    </source>
</evidence>
<dbReference type="InterPro" id="IPR050811">
    <property type="entry name" value="Phosphate_ABC_transporter"/>
</dbReference>
<evidence type="ECO:0000259" key="4">
    <source>
        <dbReference type="PROSITE" id="PS51782"/>
    </source>
</evidence>
<dbReference type="InterPro" id="IPR036779">
    <property type="entry name" value="LysM_dom_sf"/>
</dbReference>